<sequence>MLKQPTVPDELVSRPIQPEGRSWRRVREKIGGNITLLLLLFWALVSWFPLYWMVLTSFKKGQQAQALPPGLWLKEPTLESYQHVLSSTFPVLRWLANSLFVSVTVTVFGLLLCAAAGYAFARKRFRGRDIIFWMVLSTMMLPGFSRLIPAFMLTLLLNLHDTYWVMILPGLASPYAVFLIRQFMLTLPSELFDQARIDGAGEIRLWWQIALPLTKPALAALGTFTFVATWNDFVWPLAVINDLKLMPIQVGVTLLRGMERTGRNDYPIAMASGVLMAVPPVIIFFLFQQYFIRGLTIGALKG</sequence>
<dbReference type="GO" id="GO:0005886">
    <property type="term" value="C:plasma membrane"/>
    <property type="evidence" value="ECO:0007669"/>
    <property type="project" value="UniProtKB-SubCell"/>
</dbReference>
<name>A0A6B0YQR9_9CHLR</name>
<proteinExistence type="inferred from homology"/>
<dbReference type="SUPFAM" id="SSF161098">
    <property type="entry name" value="MetI-like"/>
    <property type="match status" value="1"/>
</dbReference>
<keyword evidence="4 7" id="KW-0812">Transmembrane</keyword>
<organism evidence="9">
    <name type="scientific">Caldilineaceae bacterium SB0664_bin_27</name>
    <dbReference type="NCBI Taxonomy" id="2605260"/>
    <lineage>
        <taxon>Bacteria</taxon>
        <taxon>Bacillati</taxon>
        <taxon>Chloroflexota</taxon>
        <taxon>Caldilineae</taxon>
        <taxon>Caldilineales</taxon>
        <taxon>Caldilineaceae</taxon>
    </lineage>
</organism>
<evidence type="ECO:0000256" key="2">
    <source>
        <dbReference type="ARBA" id="ARBA00022448"/>
    </source>
</evidence>
<dbReference type="Pfam" id="PF00528">
    <property type="entry name" value="BPD_transp_1"/>
    <property type="match status" value="1"/>
</dbReference>
<dbReference type="CDD" id="cd06261">
    <property type="entry name" value="TM_PBP2"/>
    <property type="match status" value="1"/>
</dbReference>
<dbReference type="EMBL" id="VXRG01000066">
    <property type="protein sequence ID" value="MXY93310.1"/>
    <property type="molecule type" value="Genomic_DNA"/>
</dbReference>
<evidence type="ECO:0000256" key="5">
    <source>
        <dbReference type="ARBA" id="ARBA00022989"/>
    </source>
</evidence>
<evidence type="ECO:0000256" key="6">
    <source>
        <dbReference type="ARBA" id="ARBA00023136"/>
    </source>
</evidence>
<keyword evidence="5 7" id="KW-1133">Transmembrane helix</keyword>
<evidence type="ECO:0000256" key="3">
    <source>
        <dbReference type="ARBA" id="ARBA00022475"/>
    </source>
</evidence>
<evidence type="ECO:0000259" key="8">
    <source>
        <dbReference type="PROSITE" id="PS50928"/>
    </source>
</evidence>
<feature type="transmembrane region" description="Helical" evidence="7">
    <location>
        <begin position="267"/>
        <end position="287"/>
    </location>
</feature>
<accession>A0A6B0YQR9</accession>
<dbReference type="PANTHER" id="PTHR43744:SF12">
    <property type="entry name" value="ABC TRANSPORTER PERMEASE PROTEIN MG189-RELATED"/>
    <property type="match status" value="1"/>
</dbReference>
<protein>
    <submittedName>
        <fullName evidence="9">Carbohydrate ABC transporter permease</fullName>
    </submittedName>
</protein>
<dbReference type="InterPro" id="IPR035906">
    <property type="entry name" value="MetI-like_sf"/>
</dbReference>
<dbReference type="AlphaFoldDB" id="A0A6B0YQR9"/>
<feature type="domain" description="ABC transmembrane type-1" evidence="8">
    <location>
        <begin position="95"/>
        <end position="287"/>
    </location>
</feature>
<comment type="caution">
    <text evidence="9">The sequence shown here is derived from an EMBL/GenBank/DDBJ whole genome shotgun (WGS) entry which is preliminary data.</text>
</comment>
<feature type="transmembrane region" description="Helical" evidence="7">
    <location>
        <begin position="94"/>
        <end position="118"/>
    </location>
</feature>
<evidence type="ECO:0000313" key="9">
    <source>
        <dbReference type="EMBL" id="MXY93310.1"/>
    </source>
</evidence>
<comment type="subcellular location">
    <subcellularLocation>
        <location evidence="1 7">Cell membrane</location>
        <topology evidence="1 7">Multi-pass membrane protein</topology>
    </subcellularLocation>
</comment>
<feature type="transmembrane region" description="Helical" evidence="7">
    <location>
        <begin position="30"/>
        <end position="52"/>
    </location>
</feature>
<feature type="transmembrane region" description="Helical" evidence="7">
    <location>
        <begin position="163"/>
        <end position="184"/>
    </location>
</feature>
<gene>
    <name evidence="9" type="ORF">F4Y42_07670</name>
</gene>
<dbReference type="Gene3D" id="1.10.3720.10">
    <property type="entry name" value="MetI-like"/>
    <property type="match status" value="1"/>
</dbReference>
<dbReference type="GO" id="GO:0055085">
    <property type="term" value="P:transmembrane transport"/>
    <property type="evidence" value="ECO:0007669"/>
    <property type="project" value="InterPro"/>
</dbReference>
<dbReference type="InterPro" id="IPR000515">
    <property type="entry name" value="MetI-like"/>
</dbReference>
<dbReference type="PROSITE" id="PS50928">
    <property type="entry name" value="ABC_TM1"/>
    <property type="match status" value="1"/>
</dbReference>
<keyword evidence="2 7" id="KW-0813">Transport</keyword>
<feature type="transmembrane region" description="Helical" evidence="7">
    <location>
        <begin position="130"/>
        <end position="157"/>
    </location>
</feature>
<keyword evidence="6 7" id="KW-0472">Membrane</keyword>
<dbReference type="PANTHER" id="PTHR43744">
    <property type="entry name" value="ABC TRANSPORTER PERMEASE PROTEIN MG189-RELATED-RELATED"/>
    <property type="match status" value="1"/>
</dbReference>
<keyword evidence="3" id="KW-1003">Cell membrane</keyword>
<evidence type="ECO:0000256" key="1">
    <source>
        <dbReference type="ARBA" id="ARBA00004651"/>
    </source>
</evidence>
<comment type="similarity">
    <text evidence="7">Belongs to the binding-protein-dependent transport system permease family.</text>
</comment>
<feature type="transmembrane region" description="Helical" evidence="7">
    <location>
        <begin position="205"/>
        <end position="227"/>
    </location>
</feature>
<evidence type="ECO:0000256" key="4">
    <source>
        <dbReference type="ARBA" id="ARBA00022692"/>
    </source>
</evidence>
<reference evidence="9" key="1">
    <citation type="submission" date="2019-09" db="EMBL/GenBank/DDBJ databases">
        <title>Characterisation of the sponge microbiome using genome-centric metagenomics.</title>
        <authorList>
            <person name="Engelberts J.P."/>
            <person name="Robbins S.J."/>
            <person name="De Goeij J.M."/>
            <person name="Aranda M."/>
            <person name="Bell S.C."/>
            <person name="Webster N.S."/>
        </authorList>
    </citation>
    <scope>NUCLEOTIDE SEQUENCE</scope>
    <source>
        <strain evidence="9">SB0664_bin_27</strain>
    </source>
</reference>
<evidence type="ECO:0000256" key="7">
    <source>
        <dbReference type="RuleBase" id="RU363032"/>
    </source>
</evidence>